<evidence type="ECO:0000313" key="6">
    <source>
        <dbReference type="Proteomes" id="UP000216052"/>
    </source>
</evidence>
<feature type="binding site" evidence="4">
    <location>
        <position position="117"/>
    </location>
    <ligand>
        <name>Mg(2+)</name>
        <dbReference type="ChEBI" id="CHEBI:18420"/>
    </ligand>
</feature>
<keyword evidence="4" id="KW-0819">tRNA processing</keyword>
<dbReference type="Gene3D" id="3.40.50.150">
    <property type="entry name" value="Vaccinia Virus protein VP39"/>
    <property type="match status" value="1"/>
</dbReference>
<dbReference type="SUPFAM" id="SSF53335">
    <property type="entry name" value="S-adenosyl-L-methionine-dependent methyltransferases"/>
    <property type="match status" value="1"/>
</dbReference>
<evidence type="ECO:0000256" key="2">
    <source>
        <dbReference type="ARBA" id="ARBA00022679"/>
    </source>
</evidence>
<reference evidence="5" key="1">
    <citation type="submission" date="2024-05" db="EMBL/GenBank/DDBJ databases">
        <title>Isolation and characterization of Sporomusa carbonis sp. nov., a carboxydotrophic hydrogenogen in the genus of Sporomusa isolated from a charcoal burning pile.</title>
        <authorList>
            <person name="Boeer T."/>
            <person name="Rosenbaum F."/>
            <person name="Eysell L."/>
            <person name="Mueller V."/>
            <person name="Daniel R."/>
            <person name="Poehlein A."/>
        </authorList>
    </citation>
    <scope>NUCLEOTIDE SEQUENCE [LARGE SCALE GENOMIC DNA]</scope>
    <source>
        <strain evidence="5">DSM 3132</strain>
    </source>
</reference>
<comment type="function">
    <text evidence="4">Catalyzes the methylation of 5-hydroxyuridine (ho5U) to form 5-methoxyuridine (mo5U) at position 34 in tRNAs.</text>
</comment>
<keyword evidence="2 4" id="KW-0808">Transferase</keyword>
<dbReference type="PROSITE" id="PS51682">
    <property type="entry name" value="SAM_OMT_I"/>
    <property type="match status" value="1"/>
</dbReference>
<accession>A0ABZ3J3C3</accession>
<comment type="subunit">
    <text evidence="4">Homodimer.</text>
</comment>
<comment type="similarity">
    <text evidence="4">Belongs to the class I-like SAM-binding methyltransferase superfamily. Cation-dependent O-methyltransferase family.</text>
</comment>
<keyword evidence="1 4" id="KW-0489">Methyltransferase</keyword>
<dbReference type="GO" id="GO:0008168">
    <property type="term" value="F:methyltransferase activity"/>
    <property type="evidence" value="ECO:0007669"/>
    <property type="project" value="UniProtKB-KW"/>
</dbReference>
<dbReference type="PANTHER" id="PTHR43836">
    <property type="entry name" value="CATECHOL O-METHYLTRANSFERASE 1-RELATED"/>
    <property type="match status" value="1"/>
</dbReference>
<dbReference type="CDD" id="cd02440">
    <property type="entry name" value="AdoMet_MTases"/>
    <property type="match status" value="1"/>
</dbReference>
<dbReference type="HAMAP" id="MF_02217">
    <property type="entry name" value="TrmR_methyltr"/>
    <property type="match status" value="1"/>
</dbReference>
<dbReference type="Pfam" id="PF01596">
    <property type="entry name" value="Methyltransf_3"/>
    <property type="match status" value="1"/>
</dbReference>
<dbReference type="GO" id="GO:0032259">
    <property type="term" value="P:methylation"/>
    <property type="evidence" value="ECO:0007669"/>
    <property type="project" value="UniProtKB-KW"/>
</dbReference>
<dbReference type="InterPro" id="IPR043675">
    <property type="entry name" value="TrmR_methyltr"/>
</dbReference>
<keyword evidence="4" id="KW-0460">Magnesium</keyword>
<dbReference type="Proteomes" id="UP000216052">
    <property type="component" value="Chromosome"/>
</dbReference>
<feature type="binding site" evidence="4">
    <location>
        <position position="23"/>
    </location>
    <ligand>
        <name>S-adenosyl-L-methionine</name>
        <dbReference type="ChEBI" id="CHEBI:59789"/>
    </ligand>
</feature>
<evidence type="ECO:0000256" key="4">
    <source>
        <dbReference type="HAMAP-Rule" id="MF_02217"/>
    </source>
</evidence>
<dbReference type="PANTHER" id="PTHR43836:SF2">
    <property type="entry name" value="CATECHOL O-METHYLTRANSFERASE 1-RELATED"/>
    <property type="match status" value="1"/>
</dbReference>
<dbReference type="InterPro" id="IPR029063">
    <property type="entry name" value="SAM-dependent_MTases_sf"/>
</dbReference>
<dbReference type="EC" id="2.1.1.-" evidence="4"/>
<evidence type="ECO:0000256" key="3">
    <source>
        <dbReference type="ARBA" id="ARBA00022691"/>
    </source>
</evidence>
<evidence type="ECO:0000313" key="5">
    <source>
        <dbReference type="EMBL" id="XFO72892.1"/>
    </source>
</evidence>
<keyword evidence="3 4" id="KW-0949">S-adenosyl-L-methionine</keyword>
<dbReference type="RefSeq" id="WP_093794584.1">
    <property type="nucleotide sequence ID" value="NZ_CP155571.1"/>
</dbReference>
<sequence length="202" mass="22465">MDRLNAVLTEMEAYAEKYNVPIINRESAQLFTKITAEANPKLVLEIGTAIGYSTLLLAANLAPGGKVVTIEQDEERIVMAKHFLTKAGVLEQIEIITGNAGEVVPAVGGKYDLVFIDAAKGQYLDYLRKVMDKLSPGAVIIADNVLFRGWILNNEAPRRFRTIVKRLKAYLDFVTCDPRFKTKVYHIGDGMAVSRYRGETNL</sequence>
<proteinExistence type="inferred from homology"/>
<feature type="binding site" evidence="4">
    <location>
        <position position="144"/>
    </location>
    <ligand>
        <name>Mg(2+)</name>
        <dbReference type="ChEBI" id="CHEBI:18420"/>
    </ligand>
</feature>
<dbReference type="InterPro" id="IPR002935">
    <property type="entry name" value="SAM_O-MeTrfase"/>
</dbReference>
<keyword evidence="4" id="KW-0479">Metal-binding</keyword>
<dbReference type="EMBL" id="CP155571">
    <property type="protein sequence ID" value="XFO72892.1"/>
    <property type="molecule type" value="Genomic_DNA"/>
</dbReference>
<feature type="binding site" evidence="4">
    <location>
        <position position="71"/>
    </location>
    <ligand>
        <name>S-adenosyl-L-methionine</name>
        <dbReference type="ChEBI" id="CHEBI:59789"/>
    </ligand>
</feature>
<comment type="catalytic activity">
    <reaction evidence="4">
        <text>5-hydroxyuridine(34) in tRNA + S-adenosyl-L-methionine = 5-methoxyuridine(34) in tRNA + S-adenosyl-L-homocysteine + H(+)</text>
        <dbReference type="Rhea" id="RHEA:60524"/>
        <dbReference type="Rhea" id="RHEA-COMP:13381"/>
        <dbReference type="Rhea" id="RHEA-COMP:15591"/>
        <dbReference type="ChEBI" id="CHEBI:15378"/>
        <dbReference type="ChEBI" id="CHEBI:57856"/>
        <dbReference type="ChEBI" id="CHEBI:59789"/>
        <dbReference type="ChEBI" id="CHEBI:136877"/>
        <dbReference type="ChEBI" id="CHEBI:143860"/>
    </reaction>
</comment>
<comment type="caution">
    <text evidence="4">Lacks conserved residue(s) required for the propagation of feature annotation.</text>
</comment>
<feature type="binding site" evidence="4">
    <location>
        <position position="53"/>
    </location>
    <ligand>
        <name>S-adenosyl-L-methionine</name>
        <dbReference type="ChEBI" id="CHEBI:59789"/>
    </ligand>
</feature>
<feature type="binding site" evidence="4">
    <location>
        <position position="117"/>
    </location>
    <ligand>
        <name>S-adenosyl-L-methionine</name>
        <dbReference type="ChEBI" id="CHEBI:59789"/>
    </ligand>
</feature>
<protein>
    <recommendedName>
        <fullName evidence="4">tRNA 5-hydroxyuridine methyltransferase</fullName>
        <ecNumber evidence="4">2.1.1.-</ecNumber>
    </recommendedName>
    <alternativeName>
        <fullName evidence="4">ho5U methyltransferase</fullName>
    </alternativeName>
</protein>
<evidence type="ECO:0000256" key="1">
    <source>
        <dbReference type="ARBA" id="ARBA00022603"/>
    </source>
</evidence>
<feature type="binding site" evidence="4">
    <location>
        <position position="143"/>
    </location>
    <ligand>
        <name>Mg(2+)</name>
        <dbReference type="ChEBI" id="CHEBI:18420"/>
    </ligand>
</feature>
<keyword evidence="6" id="KW-1185">Reference proteome</keyword>
<name>A0ABZ3J3C3_SPOA4</name>
<organism evidence="5 6">
    <name type="scientific">Sporomusa acidovorans (strain ATCC 49682 / DSM 3132 / Mol)</name>
    <dbReference type="NCBI Taxonomy" id="1123286"/>
    <lineage>
        <taxon>Bacteria</taxon>
        <taxon>Bacillati</taxon>
        <taxon>Bacillota</taxon>
        <taxon>Negativicutes</taxon>
        <taxon>Selenomonadales</taxon>
        <taxon>Sporomusaceae</taxon>
        <taxon>Sporomusa</taxon>
    </lineage>
</organism>
<gene>
    <name evidence="4 5" type="primary">trmR</name>
    <name evidence="5" type="ORF">SPACI_029460</name>
</gene>